<dbReference type="PROSITE" id="PS50042">
    <property type="entry name" value="CNMP_BINDING_3"/>
    <property type="match status" value="2"/>
</dbReference>
<dbReference type="GO" id="GO:0007611">
    <property type="term" value="P:learning or memory"/>
    <property type="evidence" value="ECO:0007669"/>
    <property type="project" value="UniProtKB-ARBA"/>
</dbReference>
<keyword evidence="3 7" id="KW-0116">cAMP-binding</keyword>
<feature type="binding site" evidence="7">
    <location>
        <position position="203"/>
    </location>
    <ligand>
        <name>3',5'-cyclic AMP</name>
        <dbReference type="ChEBI" id="CHEBI:58165"/>
        <label>1</label>
    </ligand>
</feature>
<keyword evidence="6 7" id="KW-0114">cAMP</keyword>
<dbReference type="Pfam" id="PF02197">
    <property type="entry name" value="RIIa"/>
    <property type="match status" value="1"/>
</dbReference>
<dbReference type="PIRSF" id="PIRSF000548">
    <property type="entry name" value="PK_regulatory"/>
    <property type="match status" value="1"/>
</dbReference>
<evidence type="ECO:0000256" key="1">
    <source>
        <dbReference type="ARBA" id="ARBA00005753"/>
    </source>
</evidence>
<proteinExistence type="inferred from homology"/>
<reference evidence="10 11" key="1">
    <citation type="submission" date="2022-05" db="EMBL/GenBank/DDBJ databases">
        <title>A multi-omics perspective on studying reproductive biology in Daphnia sinensis.</title>
        <authorList>
            <person name="Jia J."/>
        </authorList>
    </citation>
    <scope>NUCLEOTIDE SEQUENCE [LARGE SCALE GENOMIC DNA]</scope>
    <source>
        <strain evidence="10 11">WSL</strain>
    </source>
</reference>
<feature type="domain" description="Cyclic nucleotide-binding" evidence="9">
    <location>
        <begin position="247"/>
        <end position="373"/>
    </location>
</feature>
<dbReference type="InterPro" id="IPR003117">
    <property type="entry name" value="cAMP_dep_PK_reg_su_I/II_a/b"/>
</dbReference>
<dbReference type="InterPro" id="IPR018490">
    <property type="entry name" value="cNMP-bd_dom_sf"/>
</dbReference>
<dbReference type="CDD" id="cd12097">
    <property type="entry name" value="DD_RI_PKA"/>
    <property type="match status" value="1"/>
</dbReference>
<dbReference type="CDD" id="cd00038">
    <property type="entry name" value="CAP_ED"/>
    <property type="match status" value="2"/>
</dbReference>
<evidence type="ECO:0000313" key="10">
    <source>
        <dbReference type="EMBL" id="KAI9551775.1"/>
    </source>
</evidence>
<dbReference type="PROSITE" id="PS00889">
    <property type="entry name" value="CNMP_BINDING_2"/>
    <property type="match status" value="2"/>
</dbReference>
<dbReference type="PANTHER" id="PTHR11635:SF152">
    <property type="entry name" value="CAMP-DEPENDENT PROTEIN KINASE TYPE I REGULATORY SUBUNIT-RELATED"/>
    <property type="match status" value="1"/>
</dbReference>
<feature type="binding site" evidence="7">
    <location>
        <position position="323"/>
    </location>
    <ligand>
        <name>3',5'-cyclic AMP</name>
        <dbReference type="ChEBI" id="CHEBI:58165"/>
        <label>2</label>
    </ligand>
</feature>
<dbReference type="InterPro" id="IPR000595">
    <property type="entry name" value="cNMP-bd_dom"/>
</dbReference>
<feature type="region of interest" description="Disordered" evidence="8">
    <location>
        <begin position="61"/>
        <end position="97"/>
    </location>
</feature>
<dbReference type="InterPro" id="IPR018488">
    <property type="entry name" value="cNMP-bd_CS"/>
</dbReference>
<feature type="binding site" evidence="7">
    <location>
        <position position="194"/>
    </location>
    <ligand>
        <name>3',5'-cyclic AMP</name>
        <dbReference type="ChEBI" id="CHEBI:58165"/>
        <label>1</label>
    </ligand>
</feature>
<dbReference type="GO" id="GO:0005952">
    <property type="term" value="C:cAMP-dependent protein kinase complex"/>
    <property type="evidence" value="ECO:0007669"/>
    <property type="project" value="InterPro"/>
</dbReference>
<keyword evidence="2" id="KW-0597">Phosphoprotein</keyword>
<dbReference type="SMART" id="SM00394">
    <property type="entry name" value="RIIa"/>
    <property type="match status" value="1"/>
</dbReference>
<organism evidence="10 11">
    <name type="scientific">Daphnia sinensis</name>
    <dbReference type="NCBI Taxonomy" id="1820382"/>
    <lineage>
        <taxon>Eukaryota</taxon>
        <taxon>Metazoa</taxon>
        <taxon>Ecdysozoa</taxon>
        <taxon>Arthropoda</taxon>
        <taxon>Crustacea</taxon>
        <taxon>Branchiopoda</taxon>
        <taxon>Diplostraca</taxon>
        <taxon>Cladocera</taxon>
        <taxon>Anomopoda</taxon>
        <taxon>Daphniidae</taxon>
        <taxon>Daphnia</taxon>
        <taxon>Daphnia similis group</taxon>
    </lineage>
</organism>
<dbReference type="PRINTS" id="PR00103">
    <property type="entry name" value="CAMPKINASE"/>
</dbReference>
<dbReference type="GO" id="GO:0004862">
    <property type="term" value="F:cAMP-dependent protein kinase inhibitor activity"/>
    <property type="evidence" value="ECO:0007669"/>
    <property type="project" value="TreeGrafter"/>
</dbReference>
<evidence type="ECO:0000256" key="2">
    <source>
        <dbReference type="ARBA" id="ARBA00022553"/>
    </source>
</evidence>
<comment type="similarity">
    <text evidence="1">Belongs to the cAMP-dependent kinase regulatory chain family.</text>
</comment>
<evidence type="ECO:0000256" key="7">
    <source>
        <dbReference type="PIRSR" id="PIRSR000548-1"/>
    </source>
</evidence>
<dbReference type="SUPFAM" id="SSF47391">
    <property type="entry name" value="Dimerization-anchoring domain of cAMP-dependent PK regulatory subunit"/>
    <property type="match status" value="1"/>
</dbReference>
<evidence type="ECO:0000256" key="3">
    <source>
        <dbReference type="ARBA" id="ARBA00022566"/>
    </source>
</evidence>
<gene>
    <name evidence="10" type="ORF">GHT06_022111</name>
</gene>
<feature type="binding site" evidence="7">
    <location>
        <position position="332"/>
    </location>
    <ligand>
        <name>3',5'-cyclic AMP</name>
        <dbReference type="ChEBI" id="CHEBI:58165"/>
        <label>2</label>
    </ligand>
</feature>
<evidence type="ECO:0000259" key="9">
    <source>
        <dbReference type="PROSITE" id="PS50042"/>
    </source>
</evidence>
<feature type="domain" description="Cyclic nucleotide-binding" evidence="9">
    <location>
        <begin position="129"/>
        <end position="244"/>
    </location>
</feature>
<dbReference type="FunFam" id="2.60.120.10:FF:000006">
    <property type="entry name" value="cAMP-dependent protein kinase type I-alpha regulatory subunit"/>
    <property type="match status" value="1"/>
</dbReference>
<accession>A0AAD5PQQ4</accession>
<evidence type="ECO:0000256" key="5">
    <source>
        <dbReference type="ARBA" id="ARBA00022741"/>
    </source>
</evidence>
<keyword evidence="5 7" id="KW-0547">Nucleotide-binding</keyword>
<keyword evidence="4" id="KW-0677">Repeat</keyword>
<comment type="caution">
    <text evidence="10">The sequence shown here is derived from an EMBL/GenBank/DDBJ whole genome shotgun (WGS) entry which is preliminary data.</text>
</comment>
<sequence length="378" mass="41983">MATNLDEEQSLRECEAYVARHNIQQILKDCIVQLCVVRPDNPTSFLREYFQKLERAAKDAKQKAALSPEDSEESPNAAQSGIMGVRPRRGGISSETVTEEDATNFIKKVVPKDFKTMDALAKAIAKNVLFSHLDENERPDILDAMFPVSAHSGEVIIQQGDEGDNFYVIDQGEVEVFVDGNMVTVIGEGGSFGELALIYGTPRAATVKAKTDVKLWGLDRDSYRRILMGSTIRKRKMYEEFLSKVSILESLEKWERYTVADALEPCSFEDGETIVRQGEPGDDFYIIVEGRAVVMQQRSGGGSVDAEPPVEVGHLGPSDYFGEIALLLDRPRAATVIAKGPLKCVKLDRARFERVLGLCADILKRNIQLYHSFVSLSV</sequence>
<dbReference type="GO" id="GO:0034236">
    <property type="term" value="F:protein kinase A catalytic subunit binding"/>
    <property type="evidence" value="ECO:0007669"/>
    <property type="project" value="TreeGrafter"/>
</dbReference>
<dbReference type="GO" id="GO:0005829">
    <property type="term" value="C:cytosol"/>
    <property type="evidence" value="ECO:0007669"/>
    <property type="project" value="TreeGrafter"/>
</dbReference>
<dbReference type="InterPro" id="IPR012198">
    <property type="entry name" value="cAMP_dep_PK_reg_su"/>
</dbReference>
<dbReference type="InterPro" id="IPR014710">
    <property type="entry name" value="RmlC-like_jellyroll"/>
</dbReference>
<dbReference type="InterPro" id="IPR050503">
    <property type="entry name" value="cAMP-dep_PK_reg_su-like"/>
</dbReference>
<dbReference type="EMBL" id="WJBH02000010">
    <property type="protein sequence ID" value="KAI9551775.1"/>
    <property type="molecule type" value="Genomic_DNA"/>
</dbReference>
<dbReference type="SUPFAM" id="SSF51206">
    <property type="entry name" value="cAMP-binding domain-like"/>
    <property type="match status" value="2"/>
</dbReference>
<dbReference type="Pfam" id="PF00027">
    <property type="entry name" value="cNMP_binding"/>
    <property type="match status" value="2"/>
</dbReference>
<evidence type="ECO:0000313" key="11">
    <source>
        <dbReference type="Proteomes" id="UP000820818"/>
    </source>
</evidence>
<name>A0AAD5PQQ4_9CRUS</name>
<dbReference type="Proteomes" id="UP000820818">
    <property type="component" value="Linkage Group LG10"/>
</dbReference>
<dbReference type="FunFam" id="1.20.890.10:FF:000013">
    <property type="entry name" value="cAMP-dependent protein kinase type I regulatory subunit"/>
    <property type="match status" value="1"/>
</dbReference>
<dbReference type="Gene3D" id="1.20.890.10">
    <property type="entry name" value="cAMP-dependent protein kinase regulatory subunit, dimerization-anchoring domain"/>
    <property type="match status" value="1"/>
</dbReference>
<dbReference type="PROSITE" id="PS00888">
    <property type="entry name" value="CNMP_BINDING_1"/>
    <property type="match status" value="2"/>
</dbReference>
<protein>
    <recommendedName>
        <fullName evidence="9">Cyclic nucleotide-binding domain-containing protein</fullName>
    </recommendedName>
</protein>
<evidence type="ECO:0000256" key="4">
    <source>
        <dbReference type="ARBA" id="ARBA00022737"/>
    </source>
</evidence>
<evidence type="ECO:0000256" key="8">
    <source>
        <dbReference type="SAM" id="MobiDB-lite"/>
    </source>
</evidence>
<dbReference type="PANTHER" id="PTHR11635">
    <property type="entry name" value="CAMP-DEPENDENT PROTEIN KINASE REGULATORY CHAIN"/>
    <property type="match status" value="1"/>
</dbReference>
<dbReference type="GO" id="GO:0030552">
    <property type="term" value="F:cAMP binding"/>
    <property type="evidence" value="ECO:0007669"/>
    <property type="project" value="UniProtKB-KW"/>
</dbReference>
<dbReference type="SMART" id="SM00100">
    <property type="entry name" value="cNMP"/>
    <property type="match status" value="2"/>
</dbReference>
<keyword evidence="11" id="KW-1185">Reference proteome</keyword>
<dbReference type="FunFam" id="2.60.120.10:FF:000013">
    <property type="entry name" value="cAMP-dependent protein kinase type I regulatory subunit"/>
    <property type="match status" value="1"/>
</dbReference>
<evidence type="ECO:0000256" key="6">
    <source>
        <dbReference type="ARBA" id="ARBA00023149"/>
    </source>
</evidence>
<dbReference type="Gene3D" id="2.60.120.10">
    <property type="entry name" value="Jelly Rolls"/>
    <property type="match status" value="2"/>
</dbReference>
<dbReference type="AlphaFoldDB" id="A0AAD5PQQ4"/>